<feature type="transmembrane region" description="Helical" evidence="7">
    <location>
        <begin position="293"/>
        <end position="318"/>
    </location>
</feature>
<name>A0A1X7MWS6_9HYPH</name>
<dbReference type="GO" id="GO:0012505">
    <property type="term" value="C:endomembrane system"/>
    <property type="evidence" value="ECO:0007669"/>
    <property type="project" value="UniProtKB-SubCell"/>
</dbReference>
<feature type="transmembrane region" description="Helical" evidence="7">
    <location>
        <begin position="330"/>
        <end position="352"/>
    </location>
</feature>
<dbReference type="AlphaFoldDB" id="A0A1X7MWS6"/>
<reference evidence="9" key="1">
    <citation type="submission" date="2017-04" db="EMBL/GenBank/DDBJ databases">
        <authorList>
            <person name="Varghese N."/>
            <person name="Submissions S."/>
        </authorList>
    </citation>
    <scope>NUCLEOTIDE SEQUENCE [LARGE SCALE GENOMIC DNA]</scope>
    <source>
        <strain evidence="9">B5P</strain>
    </source>
</reference>
<dbReference type="EMBL" id="FXBL01000004">
    <property type="protein sequence ID" value="SMH29336.1"/>
    <property type="molecule type" value="Genomic_DNA"/>
</dbReference>
<dbReference type="RefSeq" id="WP_085463032.1">
    <property type="nucleotide sequence ID" value="NZ_FXBL01000004.1"/>
</dbReference>
<dbReference type="OrthoDB" id="273988at2"/>
<evidence type="ECO:0000256" key="5">
    <source>
        <dbReference type="ARBA" id="ARBA00022989"/>
    </source>
</evidence>
<gene>
    <name evidence="8" type="ORF">SAMN02982922_0877</name>
</gene>
<evidence type="ECO:0000256" key="7">
    <source>
        <dbReference type="SAM" id="Phobius"/>
    </source>
</evidence>
<evidence type="ECO:0000256" key="1">
    <source>
        <dbReference type="ARBA" id="ARBA00004127"/>
    </source>
</evidence>
<evidence type="ECO:0000256" key="4">
    <source>
        <dbReference type="ARBA" id="ARBA00022824"/>
    </source>
</evidence>
<dbReference type="PANTHER" id="PTHR13416:SF2">
    <property type="entry name" value="TRANSMEMBRANE PROTEIN 43"/>
    <property type="match status" value="1"/>
</dbReference>
<protein>
    <submittedName>
        <fullName evidence="8">Uncharacterized protein</fullName>
    </submittedName>
</protein>
<evidence type="ECO:0000256" key="2">
    <source>
        <dbReference type="ARBA" id="ARBA00004586"/>
    </source>
</evidence>
<dbReference type="InterPro" id="IPR012430">
    <property type="entry name" value="TMEM43_fam"/>
</dbReference>
<evidence type="ECO:0000313" key="8">
    <source>
        <dbReference type="EMBL" id="SMH29336.1"/>
    </source>
</evidence>
<feature type="transmembrane region" description="Helical" evidence="7">
    <location>
        <begin position="21"/>
        <end position="40"/>
    </location>
</feature>
<comment type="subcellular location">
    <subcellularLocation>
        <location evidence="1">Endomembrane system</location>
        <topology evidence="1">Multi-pass membrane protein</topology>
    </subcellularLocation>
    <subcellularLocation>
        <location evidence="2">Endoplasmic reticulum membrane</location>
    </subcellularLocation>
</comment>
<organism evidence="8 9">
    <name type="scientific">Mesorhizobium australicum</name>
    <dbReference type="NCBI Taxonomy" id="536018"/>
    <lineage>
        <taxon>Bacteria</taxon>
        <taxon>Pseudomonadati</taxon>
        <taxon>Pseudomonadota</taxon>
        <taxon>Alphaproteobacteria</taxon>
        <taxon>Hyphomicrobiales</taxon>
        <taxon>Phyllobacteriaceae</taxon>
        <taxon>Mesorhizobium</taxon>
    </lineage>
</organism>
<accession>A0A1X7MWS6</accession>
<keyword evidence="4" id="KW-0256">Endoplasmic reticulum</keyword>
<keyword evidence="5 7" id="KW-1133">Transmembrane helix</keyword>
<sequence length="391" mass="42381">MSDTFTVTTRRGWFSRIASSFVGVLIGFLLVLAMIVLLFWNEGRAVQTARSLAEGAGAVIDVSADTIDPANEGRLVHASGTVATSETLADPDFGITATGVSLIRRAEMFQWKEQSRSETKKTLGGGEETVTTYSYTKDWVDSPQDSSNFKQPDGHRNPEMRWLDRTFSLSEAQMGAWRLDVQTLSRMGGEEDRPVTAADAQKVKDTFGWGDAKIVQSRIYLGEDPNAPQVGDQRISYELVPLGPISVVAKQRGNGFAHYQTYAGDALFMVDRGVVAAGQMFDEAVAENTFITWLLRAIGLLLLAVGFALVMGPIGVIFDVIPFLGSLARLGTGLVAFVLAIAVGTVVIAVAWFWYRPLLSLGIIVIGALISWLLVRYGKSRAPQPATPSPA</sequence>
<feature type="transmembrane region" description="Helical" evidence="7">
    <location>
        <begin position="358"/>
        <end position="375"/>
    </location>
</feature>
<keyword evidence="9" id="KW-1185">Reference proteome</keyword>
<dbReference type="GO" id="GO:0006629">
    <property type="term" value="P:lipid metabolic process"/>
    <property type="evidence" value="ECO:0007669"/>
    <property type="project" value="TreeGrafter"/>
</dbReference>
<keyword evidence="3 7" id="KW-0812">Transmembrane</keyword>
<dbReference type="Pfam" id="PF07787">
    <property type="entry name" value="TMEM43"/>
    <property type="match status" value="1"/>
</dbReference>
<dbReference type="PANTHER" id="PTHR13416">
    <property type="match status" value="1"/>
</dbReference>
<proteinExistence type="predicted"/>
<dbReference type="Proteomes" id="UP000193083">
    <property type="component" value="Unassembled WGS sequence"/>
</dbReference>
<keyword evidence="6 7" id="KW-0472">Membrane</keyword>
<evidence type="ECO:0000256" key="6">
    <source>
        <dbReference type="ARBA" id="ARBA00023136"/>
    </source>
</evidence>
<evidence type="ECO:0000256" key="3">
    <source>
        <dbReference type="ARBA" id="ARBA00022692"/>
    </source>
</evidence>
<evidence type="ECO:0000313" key="9">
    <source>
        <dbReference type="Proteomes" id="UP000193083"/>
    </source>
</evidence>
<dbReference type="GO" id="GO:0071763">
    <property type="term" value="P:nuclear membrane organization"/>
    <property type="evidence" value="ECO:0007669"/>
    <property type="project" value="TreeGrafter"/>
</dbReference>